<name>A0A427Y4Q1_9TREE</name>
<evidence type="ECO:0000259" key="1">
    <source>
        <dbReference type="Pfam" id="PF03358"/>
    </source>
</evidence>
<dbReference type="InterPro" id="IPR029039">
    <property type="entry name" value="Flavoprotein-like_sf"/>
</dbReference>
<dbReference type="RefSeq" id="XP_028478830.1">
    <property type="nucleotide sequence ID" value="XM_028619858.1"/>
</dbReference>
<dbReference type="SUPFAM" id="SSF52218">
    <property type="entry name" value="Flavoproteins"/>
    <property type="match status" value="1"/>
</dbReference>
<dbReference type="EMBL" id="RSCE01000002">
    <property type="protein sequence ID" value="RSH86045.1"/>
    <property type="molecule type" value="Genomic_DNA"/>
</dbReference>
<keyword evidence="3" id="KW-1185">Reference proteome</keyword>
<dbReference type="Gene3D" id="3.40.50.360">
    <property type="match status" value="1"/>
</dbReference>
<comment type="caution">
    <text evidence="2">The sequence shown here is derived from an EMBL/GenBank/DDBJ whole genome shotgun (WGS) entry which is preliminary data.</text>
</comment>
<reference evidence="2 3" key="1">
    <citation type="submission" date="2018-11" db="EMBL/GenBank/DDBJ databases">
        <title>Genome sequence of Apiotrichum porosum DSM 27194.</title>
        <authorList>
            <person name="Aliyu H."/>
            <person name="Gorte O."/>
            <person name="Ochsenreither K."/>
        </authorList>
    </citation>
    <scope>NUCLEOTIDE SEQUENCE [LARGE SCALE GENOMIC DNA]</scope>
    <source>
        <strain evidence="2 3">DSM 27194</strain>
    </source>
</reference>
<sequence length="216" mass="23360">MRLIAPAAFARGAPRYSATLTRTPLPGIHTGRRSFSASPTSNDAIAQDDKKKLLIVYHTMTDGTRQMAQAAYEAARKAESPDSPITIQMLKARDAGPEDVLSASGYIFATPENLAAMAGIMKDFFDRTYYAALGKLNGRPYACMICAGSDGENAMRQVDRIAKGWRLKKAADGIIVITHAQTAERCHAMKTIEKPDLERCAEVGEALAEGMAMGVF</sequence>
<dbReference type="GeneID" id="39588796"/>
<dbReference type="GO" id="GO:0016491">
    <property type="term" value="F:oxidoreductase activity"/>
    <property type="evidence" value="ECO:0007669"/>
    <property type="project" value="InterPro"/>
</dbReference>
<dbReference type="Pfam" id="PF03358">
    <property type="entry name" value="FMN_red"/>
    <property type="match status" value="1"/>
</dbReference>
<dbReference type="OrthoDB" id="10262707at2759"/>
<evidence type="ECO:0000313" key="3">
    <source>
        <dbReference type="Proteomes" id="UP000279236"/>
    </source>
</evidence>
<feature type="domain" description="NADPH-dependent FMN reductase-like" evidence="1">
    <location>
        <begin position="99"/>
        <end position="158"/>
    </location>
</feature>
<accession>A0A427Y4Q1</accession>
<proteinExistence type="predicted"/>
<protein>
    <recommendedName>
        <fullName evidence="1">NADPH-dependent FMN reductase-like domain-containing protein</fullName>
    </recommendedName>
</protein>
<gene>
    <name evidence="2" type="ORF">EHS24_004253</name>
</gene>
<dbReference type="InterPro" id="IPR005025">
    <property type="entry name" value="FMN_Rdtase-like_dom"/>
</dbReference>
<evidence type="ECO:0000313" key="2">
    <source>
        <dbReference type="EMBL" id="RSH86045.1"/>
    </source>
</evidence>
<dbReference type="Proteomes" id="UP000279236">
    <property type="component" value="Unassembled WGS sequence"/>
</dbReference>
<dbReference type="AlphaFoldDB" id="A0A427Y4Q1"/>
<organism evidence="2 3">
    <name type="scientific">Apiotrichum porosum</name>
    <dbReference type="NCBI Taxonomy" id="105984"/>
    <lineage>
        <taxon>Eukaryota</taxon>
        <taxon>Fungi</taxon>
        <taxon>Dikarya</taxon>
        <taxon>Basidiomycota</taxon>
        <taxon>Agaricomycotina</taxon>
        <taxon>Tremellomycetes</taxon>
        <taxon>Trichosporonales</taxon>
        <taxon>Trichosporonaceae</taxon>
        <taxon>Apiotrichum</taxon>
    </lineage>
</organism>